<dbReference type="STRING" id="27835.A0A0N4YN01"/>
<proteinExistence type="predicted"/>
<dbReference type="AlphaFoldDB" id="A0A0N4YN01"/>
<dbReference type="Proteomes" id="UP000271162">
    <property type="component" value="Unassembled WGS sequence"/>
</dbReference>
<organism evidence="4">
    <name type="scientific">Nippostrongylus brasiliensis</name>
    <name type="common">Rat hookworm</name>
    <dbReference type="NCBI Taxonomy" id="27835"/>
    <lineage>
        <taxon>Eukaryota</taxon>
        <taxon>Metazoa</taxon>
        <taxon>Ecdysozoa</taxon>
        <taxon>Nematoda</taxon>
        <taxon>Chromadorea</taxon>
        <taxon>Rhabditida</taxon>
        <taxon>Rhabditina</taxon>
        <taxon>Rhabditomorpha</taxon>
        <taxon>Strongyloidea</taxon>
        <taxon>Heligmosomidae</taxon>
        <taxon>Nippostrongylus</taxon>
    </lineage>
</organism>
<evidence type="ECO:0000313" key="2">
    <source>
        <dbReference type="EMBL" id="VDL82320.1"/>
    </source>
</evidence>
<dbReference type="OMA" id="MLQHERY"/>
<reference evidence="2 3" key="2">
    <citation type="submission" date="2018-11" db="EMBL/GenBank/DDBJ databases">
        <authorList>
            <consortium name="Pathogen Informatics"/>
        </authorList>
    </citation>
    <scope>NUCLEOTIDE SEQUENCE [LARGE SCALE GENOMIC DNA]</scope>
</reference>
<accession>A0A0N4YN01</accession>
<dbReference type="WBParaSite" id="NBR_0001859401-mRNA-1">
    <property type="protein sequence ID" value="NBR_0001859401-mRNA-1"/>
    <property type="gene ID" value="NBR_0001859401"/>
</dbReference>
<feature type="coiled-coil region" evidence="1">
    <location>
        <begin position="107"/>
        <end position="141"/>
    </location>
</feature>
<sequence length="293" mass="33741">MRTSNPLRDEVWEAVHRQVQLASEGIKEIIEQGAGIEQQPNEFSEVCEILGIAGLNETSRLEKFLDESVENERCAREICGVLQCEKSELVTRVAELKKAVDTKSEVIAQMQSILDDKQLQMRELARQVQLMENRMANETGSQQPPGESGPQQERWLRFRNIGLRTDPKEGGFQGTSTHDFLNPSIHRYSSRWHKSEFEKRKEETSMWATGTMLQHERYDANDGVPGSSYAPSHLVEYMKLSALPEISPFYGREKESFKRFVGAFSVKYPPTMWDDKSRIHLFEFFKKGCPYNI</sequence>
<keyword evidence="3" id="KW-1185">Reference proteome</keyword>
<reference evidence="4" key="1">
    <citation type="submission" date="2017-02" db="UniProtKB">
        <authorList>
            <consortium name="WormBaseParasite"/>
        </authorList>
    </citation>
    <scope>IDENTIFICATION</scope>
</reference>
<gene>
    <name evidence="2" type="ORF">NBR_LOCUS18595</name>
</gene>
<evidence type="ECO:0000313" key="3">
    <source>
        <dbReference type="Proteomes" id="UP000271162"/>
    </source>
</evidence>
<dbReference type="EMBL" id="UYSL01023543">
    <property type="protein sequence ID" value="VDL82320.1"/>
    <property type="molecule type" value="Genomic_DNA"/>
</dbReference>
<evidence type="ECO:0000256" key="1">
    <source>
        <dbReference type="SAM" id="Coils"/>
    </source>
</evidence>
<name>A0A0N4YN01_NIPBR</name>
<evidence type="ECO:0000313" key="4">
    <source>
        <dbReference type="WBParaSite" id="NBR_0001859401-mRNA-1"/>
    </source>
</evidence>
<keyword evidence="1" id="KW-0175">Coiled coil</keyword>
<protein>
    <submittedName>
        <fullName evidence="4">SANT domain-containing protein</fullName>
    </submittedName>
</protein>